<protein>
    <recommendedName>
        <fullName evidence="2">(5-formylfuran-3-yl)methyl phosphate synthase</fullName>
        <ecNumber evidence="2">4.2.3.153</ecNumber>
    </recommendedName>
    <alternativeName>
        <fullName evidence="5">4-(hydroxymethyl)-2-furancarboxaldehyde-phosphate synthase</fullName>
    </alternativeName>
</protein>
<dbReference type="HOGENOM" id="CLU_068659_0_0_0"/>
<dbReference type="STRING" id="530564.Psta_3306"/>
<dbReference type="Pfam" id="PF04476">
    <property type="entry name" value="4HFCP_synth"/>
    <property type="match status" value="1"/>
</dbReference>
<reference evidence="7 8" key="1">
    <citation type="journal article" date="2009" name="Stand. Genomic Sci.">
        <title>Complete genome sequence of Pirellula staleyi type strain (ATCC 27377).</title>
        <authorList>
            <person name="Clum A."/>
            <person name="Tindall B.J."/>
            <person name="Sikorski J."/>
            <person name="Ivanova N."/>
            <person name="Mavrommatis K."/>
            <person name="Lucas S."/>
            <person name="Glavina del Rio T."/>
            <person name="Nolan M."/>
            <person name="Chen F."/>
            <person name="Tice H."/>
            <person name="Pitluck S."/>
            <person name="Cheng J.F."/>
            <person name="Chertkov O."/>
            <person name="Brettin T."/>
            <person name="Han C."/>
            <person name="Detter J.C."/>
            <person name="Kuske C."/>
            <person name="Bruce D."/>
            <person name="Goodwin L."/>
            <person name="Ovchinikova G."/>
            <person name="Pati A."/>
            <person name="Mikhailova N."/>
            <person name="Chen A."/>
            <person name="Palaniappan K."/>
            <person name="Land M."/>
            <person name="Hauser L."/>
            <person name="Chang Y.J."/>
            <person name="Jeffries C.D."/>
            <person name="Chain P."/>
            <person name="Rohde M."/>
            <person name="Goker M."/>
            <person name="Bristow J."/>
            <person name="Eisen J.A."/>
            <person name="Markowitz V."/>
            <person name="Hugenholtz P."/>
            <person name="Kyrpides N.C."/>
            <person name="Klenk H.P."/>
            <person name="Lapidus A."/>
        </authorList>
    </citation>
    <scope>NUCLEOTIDE SEQUENCE [LARGE SCALE GENOMIC DNA]</scope>
    <source>
        <strain evidence="8">ATCC 27377 / DSM 6068 / ICPB 4128</strain>
    </source>
</reference>
<evidence type="ECO:0000256" key="1">
    <source>
        <dbReference type="ARBA" id="ARBA00003810"/>
    </source>
</evidence>
<evidence type="ECO:0000256" key="2">
    <source>
        <dbReference type="ARBA" id="ARBA00012553"/>
    </source>
</evidence>
<evidence type="ECO:0000313" key="7">
    <source>
        <dbReference type="EMBL" id="ADB17970.1"/>
    </source>
</evidence>
<accession>D2QXD0</accession>
<proteinExistence type="predicted"/>
<comment type="function">
    <text evidence="1">Catalyzes the formation of 4-(hydroxymethyl)-2-furancarboxaldehyde phosphate (4-HFC-P) from two molecules of glyceraldehyde-3-P (GA-3-P).</text>
</comment>
<dbReference type="InterPro" id="IPR007565">
    <property type="entry name" value="4HFCP_synth"/>
</dbReference>
<dbReference type="Proteomes" id="UP000001887">
    <property type="component" value="Chromosome"/>
</dbReference>
<dbReference type="EC" id="4.2.3.153" evidence="2"/>
<keyword evidence="4" id="KW-0704">Schiff base</keyword>
<evidence type="ECO:0000256" key="6">
    <source>
        <dbReference type="ARBA" id="ARBA00047628"/>
    </source>
</evidence>
<comment type="catalytic activity">
    <reaction evidence="6">
        <text>2 D-glyceraldehyde 3-phosphate = 4-(hydroxymethyl)-2-furancarboxaldehyde phosphate + phosphate + 2 H2O</text>
        <dbReference type="Rhea" id="RHEA:43536"/>
        <dbReference type="ChEBI" id="CHEBI:15377"/>
        <dbReference type="ChEBI" id="CHEBI:43474"/>
        <dbReference type="ChEBI" id="CHEBI:59776"/>
        <dbReference type="ChEBI" id="CHEBI:83407"/>
        <dbReference type="EC" id="4.2.3.153"/>
    </reaction>
</comment>
<dbReference type="eggNOG" id="COG1891">
    <property type="taxonomic scope" value="Bacteria"/>
</dbReference>
<dbReference type="KEGG" id="psl:Psta_3306"/>
<sequence>MTGLLVSVRDVREATLALEAGVDLLDVKEPSAGPLGFASLDTLLSIAQIARKLAPEVPLSAAIGELADPLALPLEQLHPYRYLKLGLAGMARSPWPSQWEHVRGQLADQSQLVPVIYADFPSAQAPPPNEVLELAIAQAASVLLIDTWDKDRGNLFAAISVAELSAIIEQARAAEIQVVVAGKLALADVPQLRAIGARYWGVRTAVCESTRDGTLAPEKIAAWKKVLRDKQFVASTSTTPGENSREN</sequence>
<organism evidence="7 8">
    <name type="scientific">Pirellula staleyi (strain ATCC 27377 / DSM 6068 / ICPB 4128)</name>
    <name type="common">Pirella staleyi</name>
    <dbReference type="NCBI Taxonomy" id="530564"/>
    <lineage>
        <taxon>Bacteria</taxon>
        <taxon>Pseudomonadati</taxon>
        <taxon>Planctomycetota</taxon>
        <taxon>Planctomycetia</taxon>
        <taxon>Pirellulales</taxon>
        <taxon>Pirellulaceae</taxon>
        <taxon>Pirellula</taxon>
    </lineage>
</organism>
<keyword evidence="3" id="KW-0456">Lyase</keyword>
<evidence type="ECO:0000256" key="4">
    <source>
        <dbReference type="ARBA" id="ARBA00023270"/>
    </source>
</evidence>
<dbReference type="InterPro" id="IPR036206">
    <property type="entry name" value="ThiamineP_synth_sf"/>
</dbReference>
<gene>
    <name evidence="7" type="ordered locus">Psta_3306</name>
</gene>
<dbReference type="SUPFAM" id="SSF51391">
    <property type="entry name" value="Thiamin phosphate synthase"/>
    <property type="match status" value="1"/>
</dbReference>
<evidence type="ECO:0000256" key="5">
    <source>
        <dbReference type="ARBA" id="ARBA00032523"/>
    </source>
</evidence>
<dbReference type="GO" id="GO:0016829">
    <property type="term" value="F:lyase activity"/>
    <property type="evidence" value="ECO:0007669"/>
    <property type="project" value="UniProtKB-KW"/>
</dbReference>
<evidence type="ECO:0000256" key="3">
    <source>
        <dbReference type="ARBA" id="ARBA00023239"/>
    </source>
</evidence>
<evidence type="ECO:0000313" key="8">
    <source>
        <dbReference type="Proteomes" id="UP000001887"/>
    </source>
</evidence>
<keyword evidence="8" id="KW-1185">Reference proteome</keyword>
<dbReference type="AlphaFoldDB" id="D2QXD0"/>
<dbReference type="OrthoDB" id="289419at2"/>
<name>D2QXD0_PIRSD</name>
<dbReference type="EMBL" id="CP001848">
    <property type="protein sequence ID" value="ADB17970.1"/>
    <property type="molecule type" value="Genomic_DNA"/>
</dbReference>